<gene>
    <name evidence="1" type="ORF">HaLaN_32682</name>
</gene>
<keyword evidence="2" id="KW-1185">Reference proteome</keyword>
<feature type="non-terminal residue" evidence="1">
    <location>
        <position position="1"/>
    </location>
</feature>
<comment type="caution">
    <text evidence="1">The sequence shown here is derived from an EMBL/GenBank/DDBJ whole genome shotgun (WGS) entry which is preliminary data.</text>
</comment>
<dbReference type="AlphaFoldDB" id="A0A6A0ANJ7"/>
<reference evidence="1 2" key="1">
    <citation type="submission" date="2020-02" db="EMBL/GenBank/DDBJ databases">
        <title>Draft genome sequence of Haematococcus lacustris strain NIES-144.</title>
        <authorList>
            <person name="Morimoto D."/>
            <person name="Nakagawa S."/>
            <person name="Yoshida T."/>
            <person name="Sawayama S."/>
        </authorList>
    </citation>
    <scope>NUCLEOTIDE SEQUENCE [LARGE SCALE GENOMIC DNA]</scope>
    <source>
        <strain evidence="1 2">NIES-144</strain>
    </source>
</reference>
<organism evidence="1 2">
    <name type="scientific">Haematococcus lacustris</name>
    <name type="common">Green alga</name>
    <name type="synonym">Haematococcus pluvialis</name>
    <dbReference type="NCBI Taxonomy" id="44745"/>
    <lineage>
        <taxon>Eukaryota</taxon>
        <taxon>Viridiplantae</taxon>
        <taxon>Chlorophyta</taxon>
        <taxon>core chlorophytes</taxon>
        <taxon>Chlorophyceae</taxon>
        <taxon>CS clade</taxon>
        <taxon>Chlamydomonadales</taxon>
        <taxon>Haematococcaceae</taxon>
        <taxon>Haematococcus</taxon>
    </lineage>
</organism>
<protein>
    <submittedName>
        <fullName evidence="1">Uncharacterized protein</fullName>
    </submittedName>
</protein>
<feature type="non-terminal residue" evidence="1">
    <location>
        <position position="63"/>
    </location>
</feature>
<proteinExistence type="predicted"/>
<accession>A0A6A0ANJ7</accession>
<sequence length="63" mass="6418">MAAVEPLCGAEAPRSLALQKAPGGLAGGQCPMDHDAAGTSSAPGQQLHLAAWWLLPSWLKLGL</sequence>
<dbReference type="Proteomes" id="UP000485058">
    <property type="component" value="Unassembled WGS sequence"/>
</dbReference>
<evidence type="ECO:0000313" key="2">
    <source>
        <dbReference type="Proteomes" id="UP000485058"/>
    </source>
</evidence>
<evidence type="ECO:0000313" key="1">
    <source>
        <dbReference type="EMBL" id="GFH33327.1"/>
    </source>
</evidence>
<name>A0A6A0ANJ7_HAELA</name>
<dbReference type="EMBL" id="BLLF01008316">
    <property type="protein sequence ID" value="GFH33327.1"/>
    <property type="molecule type" value="Genomic_DNA"/>
</dbReference>